<gene>
    <name evidence="1" type="ORF">HNR42_003395</name>
</gene>
<dbReference type="RefSeq" id="WP_183988674.1">
    <property type="nucleotide sequence ID" value="NZ_JACHHG010000017.1"/>
</dbReference>
<evidence type="ECO:0000313" key="2">
    <source>
        <dbReference type="Proteomes" id="UP000569951"/>
    </source>
</evidence>
<dbReference type="AlphaFoldDB" id="A0A841I807"/>
<protein>
    <submittedName>
        <fullName evidence="1">Thymidylate kinase</fullName>
    </submittedName>
</protein>
<dbReference type="GO" id="GO:0016301">
    <property type="term" value="F:kinase activity"/>
    <property type="evidence" value="ECO:0007669"/>
    <property type="project" value="UniProtKB-KW"/>
</dbReference>
<dbReference type="Proteomes" id="UP000569951">
    <property type="component" value="Unassembled WGS sequence"/>
</dbReference>
<dbReference type="EMBL" id="JACHHG010000017">
    <property type="protein sequence ID" value="MBB6099935.1"/>
    <property type="molecule type" value="Genomic_DNA"/>
</dbReference>
<keyword evidence="2" id="KW-1185">Reference proteome</keyword>
<sequence>MATTLHYWLEQQRRSDNFESVAAALAAADRLHDHQGAYLEGLSEGERVVMDRYALLDRIHSVSDLPEEE</sequence>
<accession>A0A841I807</accession>
<organism evidence="1 2">
    <name type="scientific">Deinobacterium chartae</name>
    <dbReference type="NCBI Taxonomy" id="521158"/>
    <lineage>
        <taxon>Bacteria</taxon>
        <taxon>Thermotogati</taxon>
        <taxon>Deinococcota</taxon>
        <taxon>Deinococci</taxon>
        <taxon>Deinococcales</taxon>
        <taxon>Deinococcaceae</taxon>
        <taxon>Deinobacterium</taxon>
    </lineage>
</organism>
<keyword evidence="1" id="KW-0418">Kinase</keyword>
<proteinExistence type="predicted"/>
<reference evidence="1 2" key="1">
    <citation type="submission" date="2020-08" db="EMBL/GenBank/DDBJ databases">
        <title>Genomic Encyclopedia of Type Strains, Phase IV (KMG-IV): sequencing the most valuable type-strain genomes for metagenomic binning, comparative biology and taxonomic classification.</title>
        <authorList>
            <person name="Goeker M."/>
        </authorList>
    </citation>
    <scope>NUCLEOTIDE SEQUENCE [LARGE SCALE GENOMIC DNA]</scope>
    <source>
        <strain evidence="1 2">DSM 21458</strain>
    </source>
</reference>
<evidence type="ECO:0000313" key="1">
    <source>
        <dbReference type="EMBL" id="MBB6099935.1"/>
    </source>
</evidence>
<comment type="caution">
    <text evidence="1">The sequence shown here is derived from an EMBL/GenBank/DDBJ whole genome shotgun (WGS) entry which is preliminary data.</text>
</comment>
<keyword evidence="1" id="KW-0808">Transferase</keyword>
<name>A0A841I807_9DEIO</name>